<dbReference type="RefSeq" id="WP_260728635.1">
    <property type="nucleotide sequence ID" value="NZ_BAAABS010000015.1"/>
</dbReference>
<accession>A0ABY5ZAW1</accession>
<dbReference type="Gene3D" id="3.30.1330.110">
    <property type="entry name" value="BB2672"/>
    <property type="match status" value="1"/>
</dbReference>
<organism evidence="1 2">
    <name type="scientific">Dactylosporangium roseum</name>
    <dbReference type="NCBI Taxonomy" id="47989"/>
    <lineage>
        <taxon>Bacteria</taxon>
        <taxon>Bacillati</taxon>
        <taxon>Actinomycetota</taxon>
        <taxon>Actinomycetes</taxon>
        <taxon>Micromonosporales</taxon>
        <taxon>Micromonosporaceae</taxon>
        <taxon>Dactylosporangium</taxon>
    </lineage>
</organism>
<reference evidence="1" key="1">
    <citation type="submission" date="2021-04" db="EMBL/GenBank/DDBJ databases">
        <title>Biosynthetic gene clusters of Dactylosporangioum roseum.</title>
        <authorList>
            <person name="Hartkoorn R.C."/>
            <person name="Beaudoing E."/>
            <person name="Hot D."/>
            <person name="Moureu S."/>
        </authorList>
    </citation>
    <scope>NUCLEOTIDE SEQUENCE</scope>
    <source>
        <strain evidence="1">NRRL B-16295</strain>
    </source>
</reference>
<name>A0ABY5ZAW1_9ACTN</name>
<proteinExistence type="predicted"/>
<dbReference type="Proteomes" id="UP001058271">
    <property type="component" value="Chromosome"/>
</dbReference>
<keyword evidence="2" id="KW-1185">Reference proteome</keyword>
<evidence type="ECO:0000313" key="1">
    <source>
        <dbReference type="EMBL" id="UWZ39235.1"/>
    </source>
</evidence>
<dbReference type="InterPro" id="IPR009569">
    <property type="entry name" value="AA_synth_put"/>
</dbReference>
<sequence>MSLEIRKIVSVTEDLHREGVREVAPPTHSAIVSAVIRNPWVGMGFVEDLDPVIQEVAPRLARIVVPELVRIMGGPENIEAYGKSATVGLAGEVEHASALIHTLRFGNVLRDQAAGTSFLSFTNKRGAAGATITIPLVHKTDRAERSHFLTVETVVPDAPMADEIVVSIAASSAGRPFARIGNRRRDVEVGAV</sequence>
<dbReference type="InterPro" id="IPR035936">
    <property type="entry name" value="BB2672"/>
</dbReference>
<gene>
    <name evidence="1" type="ORF">Drose_13950</name>
</gene>
<dbReference type="EMBL" id="CP073721">
    <property type="protein sequence ID" value="UWZ39235.1"/>
    <property type="molecule type" value="Genomic_DNA"/>
</dbReference>
<dbReference type="Pfam" id="PF06684">
    <property type="entry name" value="AA_synth"/>
    <property type="match status" value="1"/>
</dbReference>
<dbReference type="SUPFAM" id="SSF160519">
    <property type="entry name" value="BB2672-like"/>
    <property type="match status" value="1"/>
</dbReference>
<protein>
    <submittedName>
        <fullName evidence="1">Amino acid synthesis family protein</fullName>
    </submittedName>
</protein>
<evidence type="ECO:0000313" key="2">
    <source>
        <dbReference type="Proteomes" id="UP001058271"/>
    </source>
</evidence>